<dbReference type="PANTHER" id="PTHR22648">
    <property type="entry name" value="TRANSCRIPTION TERMINATION FACTOR NUSA"/>
    <property type="match status" value="1"/>
</dbReference>
<dbReference type="Gene3D" id="3.30.300.20">
    <property type="match status" value="2"/>
</dbReference>
<gene>
    <name evidence="7 10" type="primary">nusA</name>
    <name evidence="10" type="ORF">dnm_094880</name>
</gene>
<dbReference type="SUPFAM" id="SSF69705">
    <property type="entry name" value="Transcription factor NusA, N-terminal domain"/>
    <property type="match status" value="1"/>
</dbReference>
<reference evidence="10" key="1">
    <citation type="journal article" date="2021" name="Microb. Physiol.">
        <title>Proteogenomic Insights into the Physiology of Marine, Sulfate-Reducing, Filamentous Desulfonema limicola and Desulfonema magnum.</title>
        <authorList>
            <person name="Schnaars V."/>
            <person name="Wohlbrand L."/>
            <person name="Scheve S."/>
            <person name="Hinrichs C."/>
            <person name="Reinhardt R."/>
            <person name="Rabus R."/>
        </authorList>
    </citation>
    <scope>NUCLEOTIDE SEQUENCE</scope>
    <source>
        <strain evidence="10">4be13</strain>
    </source>
</reference>
<dbReference type="Gene3D" id="3.30.1480.10">
    <property type="entry name" value="NusA, N-terminal domain"/>
    <property type="match status" value="1"/>
</dbReference>
<dbReference type="InterPro" id="IPR058582">
    <property type="entry name" value="KH_NusA_2nd"/>
</dbReference>
<dbReference type="GO" id="GO:0003723">
    <property type="term" value="F:RNA binding"/>
    <property type="evidence" value="ECO:0007669"/>
    <property type="project" value="UniProtKB-UniRule"/>
</dbReference>
<dbReference type="InterPro" id="IPR012340">
    <property type="entry name" value="NA-bd_OB-fold"/>
</dbReference>
<keyword evidence="4 7" id="KW-0694">RNA-binding</keyword>
<evidence type="ECO:0000256" key="1">
    <source>
        <dbReference type="ARBA" id="ARBA00022472"/>
    </source>
</evidence>
<dbReference type="Gene3D" id="1.10.150.20">
    <property type="entry name" value="5' to 3' exonuclease, C-terminal subdomain"/>
    <property type="match status" value="1"/>
</dbReference>
<dbReference type="InterPro" id="IPR013735">
    <property type="entry name" value="TF_NusA_N"/>
</dbReference>
<evidence type="ECO:0000259" key="9">
    <source>
        <dbReference type="PROSITE" id="PS50126"/>
    </source>
</evidence>
<organism evidence="10 11">
    <name type="scientific">Desulfonema magnum</name>
    <dbReference type="NCBI Taxonomy" id="45655"/>
    <lineage>
        <taxon>Bacteria</taxon>
        <taxon>Pseudomonadati</taxon>
        <taxon>Thermodesulfobacteriota</taxon>
        <taxon>Desulfobacteria</taxon>
        <taxon>Desulfobacterales</taxon>
        <taxon>Desulfococcaceae</taxon>
        <taxon>Desulfonema</taxon>
    </lineage>
</organism>
<dbReference type="SUPFAM" id="SSF50249">
    <property type="entry name" value="Nucleic acid-binding proteins"/>
    <property type="match status" value="1"/>
</dbReference>
<dbReference type="FunFam" id="2.40.50.140:FF:000058">
    <property type="entry name" value="Transcription termination/antitermination protein NusA"/>
    <property type="match status" value="1"/>
</dbReference>
<dbReference type="InterPro" id="IPR009019">
    <property type="entry name" value="KH_sf_prok-type"/>
</dbReference>
<dbReference type="CDD" id="cd02134">
    <property type="entry name" value="KH-II_NusA_rpt1"/>
    <property type="match status" value="1"/>
</dbReference>
<dbReference type="InterPro" id="IPR036555">
    <property type="entry name" value="NusA_N_sf"/>
</dbReference>
<dbReference type="KEGG" id="dmm:dnm_094880"/>
<dbReference type="SMART" id="SM00322">
    <property type="entry name" value="KH"/>
    <property type="match status" value="2"/>
</dbReference>
<dbReference type="HAMAP" id="MF_00945_B">
    <property type="entry name" value="NusA_B"/>
    <property type="match status" value="1"/>
</dbReference>
<keyword evidence="2 7" id="KW-0963">Cytoplasm</keyword>
<comment type="subunit">
    <text evidence="7">Monomer. Binds directly to the core enzyme of the DNA-dependent RNA polymerase and to nascent RNA.</text>
</comment>
<evidence type="ECO:0000313" key="10">
    <source>
        <dbReference type="EMBL" id="QTA93387.1"/>
    </source>
</evidence>
<evidence type="ECO:0000256" key="4">
    <source>
        <dbReference type="ARBA" id="ARBA00022884"/>
    </source>
</evidence>
<dbReference type="Pfam" id="PF00575">
    <property type="entry name" value="S1"/>
    <property type="match status" value="1"/>
</dbReference>
<dbReference type="InterPro" id="IPR030842">
    <property type="entry name" value="TF_NusA_bacterial"/>
</dbReference>
<dbReference type="InterPro" id="IPR004087">
    <property type="entry name" value="KH_dom"/>
</dbReference>
<dbReference type="GO" id="GO:0003700">
    <property type="term" value="F:DNA-binding transcription factor activity"/>
    <property type="evidence" value="ECO:0007669"/>
    <property type="project" value="InterPro"/>
</dbReference>
<dbReference type="AlphaFoldDB" id="A0A975GTV7"/>
<dbReference type="Gene3D" id="2.40.50.140">
    <property type="entry name" value="Nucleic acid-binding proteins"/>
    <property type="match status" value="1"/>
</dbReference>
<keyword evidence="11" id="KW-1185">Reference proteome</keyword>
<dbReference type="Proteomes" id="UP000663722">
    <property type="component" value="Chromosome"/>
</dbReference>
<keyword evidence="5 7" id="KW-0805">Transcription regulation</keyword>
<keyword evidence="1 7" id="KW-0806">Transcription termination</keyword>
<dbReference type="CDD" id="cd22529">
    <property type="entry name" value="KH-II_NusA_rpt2"/>
    <property type="match status" value="1"/>
</dbReference>
<keyword evidence="3 7" id="KW-0889">Transcription antitermination</keyword>
<keyword evidence="6 7" id="KW-0804">Transcription</keyword>
<dbReference type="GO" id="GO:0000166">
    <property type="term" value="F:nucleotide binding"/>
    <property type="evidence" value="ECO:0007669"/>
    <property type="project" value="InterPro"/>
</dbReference>
<dbReference type="Pfam" id="PF26594">
    <property type="entry name" value="KH_NusA_2nd"/>
    <property type="match status" value="1"/>
</dbReference>
<sequence>MFITDIRRVIEQVSRDKGIESDILIRAIEEALRSAARKRFGNKIDIEVKYNEELGEIEVFQFREVVEKISEPVEEYEMLQITVKEGLKLDPECEIGDSLGTKMDTGTFGRIAAQSAKQVIIQKMKDAEREAVYSGFIDRKGEIINGIVQRIDRGSIIVNLGQTEAVLPEREQVPRETYRRGDRIRAYIMDVRQDTRGPQIILSRTHPNFLINLFKTEVPEISESIVTIMGAAREPGVRAKFAVSSNDSDIDPVGACVGMKGSRVQNVVQELRGEKIDIISWHVDPAKFVCNALAPAEISRVIIDEENRSMEVIVPDEFLSVAIGKGGQNVRLASKLTRWRLDVKSEAQYSEDMEDAYNSLMALPGMTISLADALYERGFFSAEELSKSSVEDLTQVRDITEEKALELIEIAKKYMEDPDGEILHLTSEITQEQTSPDKSVRGNSEAEEDLSDSPGDPETTEEEALPDDSTNTETDEDTLSKNSTDTEMPEYASANDPIDNNDLVESDGSSVPDVQKQVENDNENNTL</sequence>
<dbReference type="FunFam" id="3.30.300.20:FF:000005">
    <property type="entry name" value="Transcription termination/antitermination protein NusA"/>
    <property type="match status" value="1"/>
</dbReference>
<dbReference type="RefSeq" id="WP_207680350.1">
    <property type="nucleotide sequence ID" value="NZ_CP061800.1"/>
</dbReference>
<evidence type="ECO:0000256" key="3">
    <source>
        <dbReference type="ARBA" id="ARBA00022814"/>
    </source>
</evidence>
<accession>A0A975GTV7</accession>
<dbReference type="PANTHER" id="PTHR22648:SF0">
    <property type="entry name" value="TRANSCRIPTION TERMINATION_ANTITERMINATION PROTEIN NUSA"/>
    <property type="match status" value="1"/>
</dbReference>
<name>A0A975GTV7_9BACT</name>
<feature type="compositionally biased region" description="Polar residues" evidence="8">
    <location>
        <begin position="427"/>
        <end position="437"/>
    </location>
</feature>
<dbReference type="GO" id="GO:0005829">
    <property type="term" value="C:cytosol"/>
    <property type="evidence" value="ECO:0007669"/>
    <property type="project" value="TreeGrafter"/>
</dbReference>
<dbReference type="NCBIfam" id="TIGR01953">
    <property type="entry name" value="NusA"/>
    <property type="match status" value="1"/>
</dbReference>
<evidence type="ECO:0000256" key="8">
    <source>
        <dbReference type="SAM" id="MobiDB-lite"/>
    </source>
</evidence>
<comment type="subcellular location">
    <subcellularLocation>
        <location evidence="7">Cytoplasm</location>
    </subcellularLocation>
</comment>
<dbReference type="PROSITE" id="PS50084">
    <property type="entry name" value="KH_TYPE_1"/>
    <property type="match status" value="1"/>
</dbReference>
<evidence type="ECO:0000256" key="7">
    <source>
        <dbReference type="HAMAP-Rule" id="MF_00945"/>
    </source>
</evidence>
<dbReference type="SUPFAM" id="SSF47794">
    <property type="entry name" value="Rad51 N-terminal domain-like"/>
    <property type="match status" value="1"/>
</dbReference>
<dbReference type="GO" id="GO:0031564">
    <property type="term" value="P:transcription antitermination"/>
    <property type="evidence" value="ECO:0007669"/>
    <property type="project" value="UniProtKB-UniRule"/>
</dbReference>
<evidence type="ECO:0000313" key="11">
    <source>
        <dbReference type="Proteomes" id="UP000663722"/>
    </source>
</evidence>
<dbReference type="InterPro" id="IPR003029">
    <property type="entry name" value="S1_domain"/>
</dbReference>
<feature type="domain" description="S1 motif" evidence="9">
    <location>
        <begin position="141"/>
        <end position="205"/>
    </location>
</feature>
<dbReference type="Pfam" id="PF08529">
    <property type="entry name" value="NusA_N"/>
    <property type="match status" value="1"/>
</dbReference>
<dbReference type="InterPro" id="IPR015946">
    <property type="entry name" value="KH_dom-like_a/b"/>
</dbReference>
<evidence type="ECO:0000256" key="2">
    <source>
        <dbReference type="ARBA" id="ARBA00022490"/>
    </source>
</evidence>
<evidence type="ECO:0000256" key="5">
    <source>
        <dbReference type="ARBA" id="ARBA00023015"/>
    </source>
</evidence>
<comment type="similarity">
    <text evidence="7">Belongs to the NusA family.</text>
</comment>
<dbReference type="FunFam" id="3.30.300.20:FF:000002">
    <property type="entry name" value="Transcription termination/antitermination protein NusA"/>
    <property type="match status" value="1"/>
</dbReference>
<dbReference type="PROSITE" id="PS50126">
    <property type="entry name" value="S1"/>
    <property type="match status" value="1"/>
</dbReference>
<protein>
    <recommendedName>
        <fullName evidence="7">Transcription termination/antitermination protein NusA</fullName>
    </recommendedName>
</protein>
<dbReference type="SUPFAM" id="SSF54814">
    <property type="entry name" value="Prokaryotic type KH domain (KH-domain type II)"/>
    <property type="match status" value="2"/>
</dbReference>
<evidence type="ECO:0000256" key="6">
    <source>
        <dbReference type="ARBA" id="ARBA00023163"/>
    </source>
</evidence>
<dbReference type="InterPro" id="IPR010213">
    <property type="entry name" value="TF_NusA"/>
</dbReference>
<dbReference type="InterPro" id="IPR025249">
    <property type="entry name" value="TF_NusA_KH_1st"/>
</dbReference>
<dbReference type="Pfam" id="PF14520">
    <property type="entry name" value="HHH_5"/>
    <property type="match status" value="1"/>
</dbReference>
<feature type="region of interest" description="Disordered" evidence="8">
    <location>
        <begin position="427"/>
        <end position="527"/>
    </location>
</feature>
<dbReference type="CDD" id="cd04455">
    <property type="entry name" value="S1_NusA"/>
    <property type="match status" value="1"/>
</dbReference>
<dbReference type="SMART" id="SM00316">
    <property type="entry name" value="S1"/>
    <property type="match status" value="1"/>
</dbReference>
<dbReference type="GO" id="GO:0006353">
    <property type="term" value="P:DNA-templated transcription termination"/>
    <property type="evidence" value="ECO:0007669"/>
    <property type="project" value="UniProtKB-UniRule"/>
</dbReference>
<dbReference type="InterPro" id="IPR010995">
    <property type="entry name" value="DNA_repair_Rad51/TF_NusA_a-hlx"/>
</dbReference>
<proteinExistence type="inferred from homology"/>
<dbReference type="Pfam" id="PF13184">
    <property type="entry name" value="KH_NusA_1st"/>
    <property type="match status" value="1"/>
</dbReference>
<comment type="function">
    <text evidence="7">Participates in both transcription termination and antitermination.</text>
</comment>
<dbReference type="EMBL" id="CP061800">
    <property type="protein sequence ID" value="QTA93387.1"/>
    <property type="molecule type" value="Genomic_DNA"/>
</dbReference>